<protein>
    <recommendedName>
        <fullName evidence="10">Cationic amino acid transporter 4</fullName>
    </recommendedName>
</protein>
<evidence type="ECO:0000256" key="5">
    <source>
        <dbReference type="ARBA" id="ARBA00023136"/>
    </source>
</evidence>
<gene>
    <name evidence="8" type="ORF">CVLEPA_LOCUS15382</name>
</gene>
<dbReference type="Proteomes" id="UP001642483">
    <property type="component" value="Unassembled WGS sequence"/>
</dbReference>
<feature type="transmembrane region" description="Helical" evidence="7">
    <location>
        <begin position="38"/>
        <end position="62"/>
    </location>
</feature>
<evidence type="ECO:0008006" key="10">
    <source>
        <dbReference type="Google" id="ProtNLM"/>
    </source>
</evidence>
<keyword evidence="2" id="KW-0813">Transport</keyword>
<feature type="transmembrane region" description="Helical" evidence="7">
    <location>
        <begin position="191"/>
        <end position="211"/>
    </location>
</feature>
<dbReference type="PANTHER" id="PTHR43243:SF4">
    <property type="entry name" value="CATIONIC AMINO ACID TRANSPORTER 4"/>
    <property type="match status" value="1"/>
</dbReference>
<feature type="transmembrane region" description="Helical" evidence="7">
    <location>
        <begin position="309"/>
        <end position="338"/>
    </location>
</feature>
<dbReference type="Pfam" id="PF13520">
    <property type="entry name" value="AA_permease_2"/>
    <property type="match status" value="1"/>
</dbReference>
<feature type="region of interest" description="Disordered" evidence="6">
    <location>
        <begin position="416"/>
        <end position="463"/>
    </location>
</feature>
<evidence type="ECO:0000313" key="8">
    <source>
        <dbReference type="EMBL" id="CAK8684396.1"/>
    </source>
</evidence>
<feature type="transmembrane region" description="Helical" evidence="7">
    <location>
        <begin position="359"/>
        <end position="380"/>
    </location>
</feature>
<feature type="transmembrane region" description="Helical" evidence="7">
    <location>
        <begin position="231"/>
        <end position="251"/>
    </location>
</feature>
<feature type="transmembrane region" description="Helical" evidence="7">
    <location>
        <begin position="162"/>
        <end position="179"/>
    </location>
</feature>
<comment type="subcellular location">
    <subcellularLocation>
        <location evidence="1">Membrane</location>
        <topology evidence="1">Multi-pass membrane protein</topology>
    </subcellularLocation>
</comment>
<feature type="compositionally biased region" description="Polar residues" evidence="6">
    <location>
        <begin position="428"/>
        <end position="461"/>
    </location>
</feature>
<evidence type="ECO:0000313" key="9">
    <source>
        <dbReference type="Proteomes" id="UP001642483"/>
    </source>
</evidence>
<proteinExistence type="predicted"/>
<keyword evidence="3 7" id="KW-0812">Transmembrane</keyword>
<dbReference type="PANTHER" id="PTHR43243">
    <property type="entry name" value="INNER MEMBRANE TRANSPORTER YGJI-RELATED"/>
    <property type="match status" value="1"/>
</dbReference>
<feature type="transmembrane region" description="Helical" evidence="7">
    <location>
        <begin position="100"/>
        <end position="118"/>
    </location>
</feature>
<evidence type="ECO:0000256" key="3">
    <source>
        <dbReference type="ARBA" id="ARBA00022692"/>
    </source>
</evidence>
<reference evidence="8 9" key="1">
    <citation type="submission" date="2024-02" db="EMBL/GenBank/DDBJ databases">
        <authorList>
            <person name="Daric V."/>
            <person name="Darras S."/>
        </authorList>
    </citation>
    <scope>NUCLEOTIDE SEQUENCE [LARGE SCALE GENOMIC DNA]</scope>
</reference>
<accession>A0ABP0FXS5</accession>
<comment type="caution">
    <text evidence="8">The sequence shown here is derived from an EMBL/GenBank/DDBJ whole genome shotgun (WGS) entry which is preliminary data.</text>
</comment>
<evidence type="ECO:0000256" key="2">
    <source>
        <dbReference type="ARBA" id="ARBA00022448"/>
    </source>
</evidence>
<feature type="transmembrane region" description="Helical" evidence="7">
    <location>
        <begin position="68"/>
        <end position="88"/>
    </location>
</feature>
<evidence type="ECO:0000256" key="1">
    <source>
        <dbReference type="ARBA" id="ARBA00004141"/>
    </source>
</evidence>
<keyword evidence="5 7" id="KW-0472">Membrane</keyword>
<evidence type="ECO:0000256" key="6">
    <source>
        <dbReference type="SAM" id="MobiDB-lite"/>
    </source>
</evidence>
<sequence length="596" mass="63852">MALRSHCKDFMNNLVRKKNITEDITRKDLKKVLKLSDLTFLAVGSMIGSGLYVLTGAVARIAGPSIVISYFLAAVASILSAVCYAEFAARVPVTGSAYQYTYLSIGEIWAFVVGWNVFLEHTVLAASIAKGWSGYVDGLCGFAISTFLKKHLPMPGGLVAEYPDFLAGMLVILLTLIVARGVKVSSTVNIFFAAVNLTVIVFIFCTGMYLAKGEYWQGEKTFFPHGWSGTISGAATLIFSYVGYEVVATATEESVNPKRDVPLSLLISLSVVVVAYVGVSTALTLMVPWDLISVSSPFPNAYHFRGWDWAGYVVSIGALAAMTAAMLSALLVIPRYLYAMARDGLLWRFLDVVNDDTGVPVTATAISGGFCLLLTLMFGLVALVEFISVGQLLACTFVSICVVKLRYGPSDVSSYETLADDGEPTPQDAGQSTNLSTSLPECQTSSKASSNTEETPLTSLKSEAGVGATQYQTTAVAEAKCPGTIKEFVLEANCDRHAALRPSTPPPGLVYSSIHCFPCDCGAVTSCHASFPSERHYTNICGSTSTPGSILEHNGEYYTPIEASAAHLAEICGVDVNRPVDLLLVRLPAQQFTKTR</sequence>
<dbReference type="Gene3D" id="1.20.1740.10">
    <property type="entry name" value="Amino acid/polyamine transporter I"/>
    <property type="match status" value="1"/>
</dbReference>
<dbReference type="EMBL" id="CAWYQH010000097">
    <property type="protein sequence ID" value="CAK8684396.1"/>
    <property type="molecule type" value="Genomic_DNA"/>
</dbReference>
<keyword evidence="4 7" id="KW-1133">Transmembrane helix</keyword>
<dbReference type="InterPro" id="IPR002293">
    <property type="entry name" value="AA/rel_permease1"/>
</dbReference>
<feature type="transmembrane region" description="Helical" evidence="7">
    <location>
        <begin position="263"/>
        <end position="289"/>
    </location>
</feature>
<evidence type="ECO:0000256" key="7">
    <source>
        <dbReference type="SAM" id="Phobius"/>
    </source>
</evidence>
<evidence type="ECO:0000256" key="4">
    <source>
        <dbReference type="ARBA" id="ARBA00022989"/>
    </source>
</evidence>
<organism evidence="8 9">
    <name type="scientific">Clavelina lepadiformis</name>
    <name type="common">Light-bulb sea squirt</name>
    <name type="synonym">Ascidia lepadiformis</name>
    <dbReference type="NCBI Taxonomy" id="159417"/>
    <lineage>
        <taxon>Eukaryota</taxon>
        <taxon>Metazoa</taxon>
        <taxon>Chordata</taxon>
        <taxon>Tunicata</taxon>
        <taxon>Ascidiacea</taxon>
        <taxon>Aplousobranchia</taxon>
        <taxon>Clavelinidae</taxon>
        <taxon>Clavelina</taxon>
    </lineage>
</organism>
<name>A0ABP0FXS5_CLALP</name>
<keyword evidence="9" id="KW-1185">Reference proteome</keyword>